<protein>
    <submittedName>
        <fullName evidence="2">Uncharacterized protein</fullName>
    </submittedName>
</protein>
<sequence>MRRCEFGMSGTTDNTDLGAQKSCASSACRRCGKPERITGTNANVAQLLPRDGHCAAPQSHINTRVEPDTLERGSDEH</sequence>
<feature type="region of interest" description="Disordered" evidence="1">
    <location>
        <begin position="53"/>
        <end position="77"/>
    </location>
</feature>
<evidence type="ECO:0000313" key="2">
    <source>
        <dbReference type="EMBL" id="GBP49136.1"/>
    </source>
</evidence>
<name>A0A4C1WCL1_EUMVA</name>
<dbReference type="AlphaFoldDB" id="A0A4C1WCL1"/>
<evidence type="ECO:0000313" key="3">
    <source>
        <dbReference type="Proteomes" id="UP000299102"/>
    </source>
</evidence>
<comment type="caution">
    <text evidence="2">The sequence shown here is derived from an EMBL/GenBank/DDBJ whole genome shotgun (WGS) entry which is preliminary data.</text>
</comment>
<gene>
    <name evidence="2" type="ORF">EVAR_80804_1</name>
</gene>
<accession>A0A4C1WCL1</accession>
<dbReference type="EMBL" id="BGZK01000538">
    <property type="protein sequence ID" value="GBP49136.1"/>
    <property type="molecule type" value="Genomic_DNA"/>
</dbReference>
<feature type="compositionally biased region" description="Basic and acidic residues" evidence="1">
    <location>
        <begin position="63"/>
        <end position="77"/>
    </location>
</feature>
<proteinExistence type="predicted"/>
<dbReference type="Proteomes" id="UP000299102">
    <property type="component" value="Unassembled WGS sequence"/>
</dbReference>
<reference evidence="2 3" key="1">
    <citation type="journal article" date="2019" name="Commun. Biol.">
        <title>The bagworm genome reveals a unique fibroin gene that provides high tensile strength.</title>
        <authorList>
            <person name="Kono N."/>
            <person name="Nakamura H."/>
            <person name="Ohtoshi R."/>
            <person name="Tomita M."/>
            <person name="Numata K."/>
            <person name="Arakawa K."/>
        </authorList>
    </citation>
    <scope>NUCLEOTIDE SEQUENCE [LARGE SCALE GENOMIC DNA]</scope>
</reference>
<evidence type="ECO:0000256" key="1">
    <source>
        <dbReference type="SAM" id="MobiDB-lite"/>
    </source>
</evidence>
<organism evidence="2 3">
    <name type="scientific">Eumeta variegata</name>
    <name type="common">Bagworm moth</name>
    <name type="synonym">Eumeta japonica</name>
    <dbReference type="NCBI Taxonomy" id="151549"/>
    <lineage>
        <taxon>Eukaryota</taxon>
        <taxon>Metazoa</taxon>
        <taxon>Ecdysozoa</taxon>
        <taxon>Arthropoda</taxon>
        <taxon>Hexapoda</taxon>
        <taxon>Insecta</taxon>
        <taxon>Pterygota</taxon>
        <taxon>Neoptera</taxon>
        <taxon>Endopterygota</taxon>
        <taxon>Lepidoptera</taxon>
        <taxon>Glossata</taxon>
        <taxon>Ditrysia</taxon>
        <taxon>Tineoidea</taxon>
        <taxon>Psychidae</taxon>
        <taxon>Oiketicinae</taxon>
        <taxon>Eumeta</taxon>
    </lineage>
</organism>
<keyword evidence="3" id="KW-1185">Reference proteome</keyword>